<organism evidence="1 2">
    <name type="scientific">Trueperella bialowiezensis</name>
    <dbReference type="NCBI Taxonomy" id="312285"/>
    <lineage>
        <taxon>Bacteria</taxon>
        <taxon>Bacillati</taxon>
        <taxon>Actinomycetota</taxon>
        <taxon>Actinomycetes</taxon>
        <taxon>Actinomycetales</taxon>
        <taxon>Actinomycetaceae</taxon>
        <taxon>Trueperella</taxon>
    </lineage>
</organism>
<dbReference type="OrthoDB" id="3268698at2"/>
<dbReference type="KEGG" id="tbw:NCTC13354_00976"/>
<name>A0A3S5EW22_9ACTO</name>
<evidence type="ECO:0000313" key="2">
    <source>
        <dbReference type="Proteomes" id="UP000269542"/>
    </source>
</evidence>
<dbReference type="RefSeq" id="WP_126416399.1">
    <property type="nucleotide sequence ID" value="NZ_LR134476.1"/>
</dbReference>
<accession>A0A3S5EW22</accession>
<dbReference type="AlphaFoldDB" id="A0A3S5EW22"/>
<dbReference type="EMBL" id="LR134476">
    <property type="protein sequence ID" value="VEI13265.1"/>
    <property type="molecule type" value="Genomic_DNA"/>
</dbReference>
<sequence>MEKDIDTDDLLELLNTHVFPLLKRKYQCVIEDDRVSVDIAMEVDDFLQFALLDGVRISDDILDVAEAEVRGGWDPELTERTLGWIAKHREKNAGA</sequence>
<keyword evidence="2" id="KW-1185">Reference proteome</keyword>
<protein>
    <submittedName>
        <fullName evidence="1">Uncharacterized protein</fullName>
    </submittedName>
</protein>
<reference evidence="1 2" key="1">
    <citation type="submission" date="2018-12" db="EMBL/GenBank/DDBJ databases">
        <authorList>
            <consortium name="Pathogen Informatics"/>
        </authorList>
    </citation>
    <scope>NUCLEOTIDE SEQUENCE [LARGE SCALE GENOMIC DNA]</scope>
    <source>
        <strain evidence="1 2">NCTC13354</strain>
    </source>
</reference>
<gene>
    <name evidence="1" type="ORF">NCTC13354_00976</name>
</gene>
<evidence type="ECO:0000313" key="1">
    <source>
        <dbReference type="EMBL" id="VEI13265.1"/>
    </source>
</evidence>
<dbReference type="Proteomes" id="UP000269542">
    <property type="component" value="Chromosome"/>
</dbReference>
<proteinExistence type="predicted"/>